<dbReference type="EMBL" id="APVL01000012">
    <property type="protein sequence ID" value="EWG09999.1"/>
    <property type="molecule type" value="Genomic_DNA"/>
</dbReference>
<gene>
    <name evidence="1" type="ORF">PBF_16509</name>
</gene>
<sequence length="251" mass="29936">MEFISWHEEIQQISPKKDEEKNRLQRILELQSEVVNAYEAKDNYKGYDFDLNNHISILVDNFAAYKYNLYESIMLHYAKEFSDFSPDLWNWSIKNASEYLDRVYCVDKILSISHPDFNYPENPMQINVQIKACRYESERLLLPVRKSIKYTNNKGNSYSHPRELSNLNNIQIFIWYHWCPIRHDVIIHALKEPRKLFSLLQIEKGFYKERIAGNPLKIGDDHKKAEVLYLDPTADQFPSDNFIFVHNPFVH</sequence>
<accession>W7LDA7</accession>
<organism evidence="1 2">
    <name type="scientific">Cytobacillus firmus DS1</name>
    <dbReference type="NCBI Taxonomy" id="1307436"/>
    <lineage>
        <taxon>Bacteria</taxon>
        <taxon>Bacillati</taxon>
        <taxon>Bacillota</taxon>
        <taxon>Bacilli</taxon>
        <taxon>Bacillales</taxon>
        <taxon>Bacillaceae</taxon>
        <taxon>Cytobacillus</taxon>
    </lineage>
</organism>
<reference evidence="2" key="1">
    <citation type="submission" date="2013-03" db="EMBL/GenBank/DDBJ databases">
        <title>Draft genome sequence of Bacillus firmus DS1.</title>
        <authorList>
            <person name="Peng D."/>
            <person name="Zhu L."/>
            <person name="Sun M."/>
        </authorList>
    </citation>
    <scope>NUCLEOTIDE SEQUENCE [LARGE SCALE GENOMIC DNA]</scope>
    <source>
        <strain evidence="2">DS1</strain>
    </source>
</reference>
<dbReference type="PATRIC" id="fig|1307436.3.peg.3541"/>
<reference evidence="1 2" key="2">
    <citation type="journal article" date="2016" name="Sci. Rep.">
        <title>A novel serine protease, Sep1, from Bacillus firmus DS-1 has nematicidal activity and degrades multiple intestinal-associated nematode proteins.</title>
        <authorList>
            <person name="Geng C."/>
            <person name="Nie X."/>
            <person name="Tang Z."/>
            <person name="Zhang Y."/>
            <person name="Lin J."/>
            <person name="Sun M."/>
            <person name="Peng D."/>
        </authorList>
    </citation>
    <scope>NUCLEOTIDE SEQUENCE [LARGE SCALE GENOMIC DNA]</scope>
    <source>
        <strain evidence="1 2">DS1</strain>
    </source>
</reference>
<evidence type="ECO:0000313" key="1">
    <source>
        <dbReference type="EMBL" id="EWG09999.1"/>
    </source>
</evidence>
<proteinExistence type="predicted"/>
<comment type="caution">
    <text evidence="1">The sequence shown here is derived from an EMBL/GenBank/DDBJ whole genome shotgun (WGS) entry which is preliminary data.</text>
</comment>
<dbReference type="AlphaFoldDB" id="W7LDA7"/>
<protein>
    <submittedName>
        <fullName evidence="1">Uncharacterized protein</fullName>
    </submittedName>
</protein>
<dbReference type="Proteomes" id="UP000019270">
    <property type="component" value="Unassembled WGS sequence"/>
</dbReference>
<name>W7LDA7_CYTFI</name>
<evidence type="ECO:0000313" key="2">
    <source>
        <dbReference type="Proteomes" id="UP000019270"/>
    </source>
</evidence>